<accession>A0A0J6FM82</accession>
<protein>
    <submittedName>
        <fullName evidence="1">Uncharacterized protein</fullName>
    </submittedName>
</protein>
<evidence type="ECO:0000313" key="1">
    <source>
        <dbReference type="EMBL" id="KMM70535.1"/>
    </source>
</evidence>
<reference evidence="1 2" key="1">
    <citation type="submission" date="2007-06" db="EMBL/GenBank/DDBJ databases">
        <title>The Genome Sequence of Coccidioides posadasii RMSCC_3488.</title>
        <authorList>
            <consortium name="Coccidioides Genome Resources Consortium"/>
            <consortium name="The Broad Institute Genome Sequencing Platform"/>
            <person name="Henn M.R."/>
            <person name="Sykes S."/>
            <person name="Young S."/>
            <person name="Jaffe D."/>
            <person name="Berlin A."/>
            <person name="Alvarez P."/>
            <person name="Butler J."/>
            <person name="Gnerre S."/>
            <person name="Grabherr M."/>
            <person name="Mauceli E."/>
            <person name="Brockman W."/>
            <person name="Kodira C."/>
            <person name="Alvarado L."/>
            <person name="Zeng Q."/>
            <person name="Crawford M."/>
            <person name="Antoine C."/>
            <person name="Devon K."/>
            <person name="Galgiani J."/>
            <person name="Orsborn K."/>
            <person name="Lewis M.L."/>
            <person name="Nusbaum C."/>
            <person name="Galagan J."/>
            <person name="Birren B."/>
        </authorList>
    </citation>
    <scope>NUCLEOTIDE SEQUENCE [LARGE SCALE GENOMIC DNA]</scope>
    <source>
        <strain evidence="1 2">RMSCC 3488</strain>
    </source>
</reference>
<reference evidence="2" key="3">
    <citation type="journal article" date="2010" name="Genome Res.">
        <title>Population genomic sequencing of Coccidioides fungi reveals recent hybridization and transposon control.</title>
        <authorList>
            <person name="Neafsey D.E."/>
            <person name="Barker B.M."/>
            <person name="Sharpton T.J."/>
            <person name="Stajich J.E."/>
            <person name="Park D.J."/>
            <person name="Whiston E."/>
            <person name="Hung C.-Y."/>
            <person name="McMahan C."/>
            <person name="White J."/>
            <person name="Sykes S."/>
            <person name="Heiman D."/>
            <person name="Young S."/>
            <person name="Zeng Q."/>
            <person name="Abouelleil A."/>
            <person name="Aftuck L."/>
            <person name="Bessette D."/>
            <person name="Brown A."/>
            <person name="FitzGerald M."/>
            <person name="Lui A."/>
            <person name="Macdonald J.P."/>
            <person name="Priest M."/>
            <person name="Orbach M.J."/>
            <person name="Galgiani J.N."/>
            <person name="Kirkland T.N."/>
            <person name="Cole G.T."/>
            <person name="Birren B.W."/>
            <person name="Henn M.R."/>
            <person name="Taylor J.W."/>
            <person name="Rounsley S.D."/>
        </authorList>
    </citation>
    <scope>NUCLEOTIDE SEQUENCE [LARGE SCALE GENOMIC DNA]</scope>
    <source>
        <strain evidence="2">RMSCC 3488</strain>
    </source>
</reference>
<reference evidence="2" key="2">
    <citation type="journal article" date="2009" name="Genome Res.">
        <title>Comparative genomic analyses of the human fungal pathogens Coccidioides and their relatives.</title>
        <authorList>
            <person name="Sharpton T.J."/>
            <person name="Stajich J.E."/>
            <person name="Rounsley S.D."/>
            <person name="Gardner M.J."/>
            <person name="Wortman J.R."/>
            <person name="Jordar V.S."/>
            <person name="Maiti R."/>
            <person name="Kodira C.D."/>
            <person name="Neafsey D.E."/>
            <person name="Zeng Q."/>
            <person name="Hung C.-Y."/>
            <person name="McMahan C."/>
            <person name="Muszewska A."/>
            <person name="Grynberg M."/>
            <person name="Mandel M.A."/>
            <person name="Kellner E.M."/>
            <person name="Barker B.M."/>
            <person name="Galgiani J.N."/>
            <person name="Orbach M.J."/>
            <person name="Kirkland T.N."/>
            <person name="Cole G.T."/>
            <person name="Henn M.R."/>
            <person name="Birren B.W."/>
            <person name="Taylor J.W."/>
        </authorList>
    </citation>
    <scope>NUCLEOTIDE SEQUENCE [LARGE SCALE GENOMIC DNA]</scope>
    <source>
        <strain evidence="2">RMSCC 3488</strain>
    </source>
</reference>
<dbReference type="EMBL" id="DS268112">
    <property type="protein sequence ID" value="KMM70535.1"/>
    <property type="molecule type" value="Genomic_DNA"/>
</dbReference>
<sequence length="127" mass="14556">MSKDEGNGHLGCLFVTAKSSLYVRIEVPLKFPLQKRVRRVKLIKSLMGVAFPSQPITIALLPHRSCADPLASGVWTLNSSTFWEEAPWPFIWQFKAQTRKLQWHIIRSSSNPMTVVYSFMDEDDISF</sequence>
<dbReference type="AlphaFoldDB" id="A0A0J6FM82"/>
<proteinExistence type="predicted"/>
<evidence type="ECO:0000313" key="2">
    <source>
        <dbReference type="Proteomes" id="UP000054567"/>
    </source>
</evidence>
<gene>
    <name evidence="1" type="ORF">CPAG_06845</name>
</gene>
<organism evidence="1 2">
    <name type="scientific">Coccidioides posadasii RMSCC 3488</name>
    <dbReference type="NCBI Taxonomy" id="454284"/>
    <lineage>
        <taxon>Eukaryota</taxon>
        <taxon>Fungi</taxon>
        <taxon>Dikarya</taxon>
        <taxon>Ascomycota</taxon>
        <taxon>Pezizomycotina</taxon>
        <taxon>Eurotiomycetes</taxon>
        <taxon>Eurotiomycetidae</taxon>
        <taxon>Onygenales</taxon>
        <taxon>Onygenaceae</taxon>
        <taxon>Coccidioides</taxon>
    </lineage>
</organism>
<name>A0A0J6FM82_COCPO</name>
<dbReference type="VEuPathDB" id="FungiDB:CPAG_06845"/>
<dbReference type="Proteomes" id="UP000054567">
    <property type="component" value="Unassembled WGS sequence"/>
</dbReference>